<feature type="active site" evidence="3">
    <location>
        <position position="298"/>
    </location>
</feature>
<dbReference type="PANTHER" id="PTHR47966:SF51">
    <property type="entry name" value="BETA-SITE APP-CLEAVING ENZYME, ISOFORM A-RELATED"/>
    <property type="match status" value="1"/>
</dbReference>
<dbReference type="InterPro" id="IPR001969">
    <property type="entry name" value="Aspartic_peptidase_AS"/>
</dbReference>
<feature type="signal peptide" evidence="5">
    <location>
        <begin position="1"/>
        <end position="21"/>
    </location>
</feature>
<comment type="caution">
    <text evidence="7">The sequence shown here is derived from an EMBL/GenBank/DDBJ whole genome shotgun (WGS) entry which is preliminary data.</text>
</comment>
<organism evidence="7 8">
    <name type="scientific">Colletotrichum fructicola (strain Nara gc5)</name>
    <name type="common">Anthracnose fungus</name>
    <name type="synonym">Colletotrichum gloeosporioides (strain Nara gc5)</name>
    <dbReference type="NCBI Taxonomy" id="1213859"/>
    <lineage>
        <taxon>Eukaryota</taxon>
        <taxon>Fungi</taxon>
        <taxon>Dikarya</taxon>
        <taxon>Ascomycota</taxon>
        <taxon>Pezizomycotina</taxon>
        <taxon>Sordariomycetes</taxon>
        <taxon>Hypocreomycetidae</taxon>
        <taxon>Glomerellales</taxon>
        <taxon>Glomerellaceae</taxon>
        <taxon>Colletotrichum</taxon>
        <taxon>Colletotrichum gloeosporioides species complex</taxon>
    </lineage>
</organism>
<reference evidence="7 8" key="2">
    <citation type="submission" date="2020-04" db="EMBL/GenBank/DDBJ databases">
        <title>Genome sequencing and assembly of multiple isolates from the Colletotrichum gloeosporioides species complex.</title>
        <authorList>
            <person name="Gan P."/>
            <person name="Shirasu K."/>
        </authorList>
    </citation>
    <scope>NUCLEOTIDE SEQUENCE [LARGE SCALE GENOMIC DNA]</scope>
    <source>
        <strain evidence="7 8">Nara gc5</strain>
    </source>
</reference>
<dbReference type="CDD" id="cd05471">
    <property type="entry name" value="pepsin_like"/>
    <property type="match status" value="1"/>
</dbReference>
<dbReference type="Gene3D" id="2.40.70.10">
    <property type="entry name" value="Acid Proteases"/>
    <property type="match status" value="2"/>
</dbReference>
<sequence>MRFDTLTGTLALAALSRSVAADPLTITLQNRRRVPAGLKPKTNVMKRSSTSTVSLTNWFENYDLQWYGTVQVGTPPQNFTVTFDTGSTDLVLPSSSCTTCTQESVFTRASSNTFSPLPGYNVTTSFGTGGKSIPYAEPQPASGTVVTDAVALAGHTVPNQTFLLCDTYADAFNEMPIDGIFGMGPPGFSHFSEVVTNASFSTWFWTLAAQGEVPEPRFSIFLNSQVNGTSAPLGEITLGGVNAARYTGDIKYIDFNMTVSAAGMGWFIDQPSFFVDGKTVTNSSANGAAFPGGVSLVDTGTAFLQAPDYQTAKDIYAVISPEITQIDPQGAWGAPCDVIEKLDPELTFTLGFGAQAVNVTVPRGEFNLGEYPGQNGTCQTLFLNPVTPISDSVPIWVLGGPLLKGYYTVWDGAQPEALKFGVAELRANATTGGNGTGTSPSATPTAVSGGNLVGPVGWMAAAGVAAVALAL</sequence>
<dbReference type="SUPFAM" id="SSF50630">
    <property type="entry name" value="Acid proteases"/>
    <property type="match status" value="1"/>
</dbReference>
<evidence type="ECO:0000259" key="6">
    <source>
        <dbReference type="PROSITE" id="PS51767"/>
    </source>
</evidence>
<evidence type="ECO:0000313" key="7">
    <source>
        <dbReference type="EMBL" id="KAF4481021.1"/>
    </source>
</evidence>
<dbReference type="GO" id="GO:0000324">
    <property type="term" value="C:fungal-type vacuole"/>
    <property type="evidence" value="ECO:0007669"/>
    <property type="project" value="TreeGrafter"/>
</dbReference>
<protein>
    <submittedName>
        <fullName evidence="7">Embryonic pepsinogen</fullName>
    </submittedName>
</protein>
<dbReference type="Pfam" id="PF00026">
    <property type="entry name" value="Asp"/>
    <property type="match status" value="1"/>
</dbReference>
<feature type="domain" description="Peptidase A1" evidence="6">
    <location>
        <begin position="66"/>
        <end position="423"/>
    </location>
</feature>
<dbReference type="GO" id="GO:0006508">
    <property type="term" value="P:proteolysis"/>
    <property type="evidence" value="ECO:0007669"/>
    <property type="project" value="UniProtKB-KW"/>
</dbReference>
<keyword evidence="2 4" id="KW-0064">Aspartyl protease</keyword>
<evidence type="ECO:0000256" key="5">
    <source>
        <dbReference type="SAM" id="SignalP"/>
    </source>
</evidence>
<evidence type="ECO:0000256" key="2">
    <source>
        <dbReference type="ARBA" id="ARBA00022750"/>
    </source>
</evidence>
<dbReference type="InParanoid" id="A0A7J6IYJ9"/>
<dbReference type="InterPro" id="IPR033121">
    <property type="entry name" value="PEPTIDASE_A1"/>
</dbReference>
<dbReference type="OrthoDB" id="771136at2759"/>
<dbReference type="RefSeq" id="XP_031876093.1">
    <property type="nucleotide sequence ID" value="XM_032027523.1"/>
</dbReference>
<name>A0A7J6IYJ9_COLFN</name>
<dbReference type="InterPro" id="IPR001461">
    <property type="entry name" value="Aspartic_peptidase_A1"/>
</dbReference>
<proteinExistence type="inferred from homology"/>
<keyword evidence="5" id="KW-0732">Signal</keyword>
<dbReference type="EMBL" id="ANPB02000006">
    <property type="protein sequence ID" value="KAF4481021.1"/>
    <property type="molecule type" value="Genomic_DNA"/>
</dbReference>
<evidence type="ECO:0000256" key="4">
    <source>
        <dbReference type="RuleBase" id="RU000454"/>
    </source>
</evidence>
<dbReference type="PRINTS" id="PR00792">
    <property type="entry name" value="PEPSIN"/>
</dbReference>
<dbReference type="InterPro" id="IPR021109">
    <property type="entry name" value="Peptidase_aspartic_dom_sf"/>
</dbReference>
<keyword evidence="4" id="KW-0645">Protease</keyword>
<dbReference type="Proteomes" id="UP000011096">
    <property type="component" value="Unassembled WGS sequence"/>
</dbReference>
<accession>A0A7J6IYJ9</accession>
<keyword evidence="4" id="KW-0378">Hydrolase</keyword>
<dbReference type="PANTHER" id="PTHR47966">
    <property type="entry name" value="BETA-SITE APP-CLEAVING ENZYME, ISOFORM A-RELATED"/>
    <property type="match status" value="1"/>
</dbReference>
<evidence type="ECO:0000256" key="3">
    <source>
        <dbReference type="PIRSR" id="PIRSR601461-1"/>
    </source>
</evidence>
<dbReference type="AlphaFoldDB" id="A0A7J6IYJ9"/>
<reference evidence="7 8" key="1">
    <citation type="submission" date="2012-08" db="EMBL/GenBank/DDBJ databases">
        <authorList>
            <person name="Gan P.H.P."/>
            <person name="Ikeda K."/>
            <person name="Irieda H."/>
            <person name="Narusaka M."/>
            <person name="O'Connell R.J."/>
            <person name="Narusaka Y."/>
            <person name="Takano Y."/>
            <person name="Kubo Y."/>
            <person name="Shirasu K."/>
        </authorList>
    </citation>
    <scope>NUCLEOTIDE SEQUENCE [LARGE SCALE GENOMIC DNA]</scope>
    <source>
        <strain evidence="7 8">Nara gc5</strain>
    </source>
</reference>
<dbReference type="PROSITE" id="PS51767">
    <property type="entry name" value="PEPTIDASE_A1"/>
    <property type="match status" value="1"/>
</dbReference>
<evidence type="ECO:0000256" key="1">
    <source>
        <dbReference type="ARBA" id="ARBA00007447"/>
    </source>
</evidence>
<comment type="similarity">
    <text evidence="1 4">Belongs to the peptidase A1 family.</text>
</comment>
<keyword evidence="8" id="KW-1185">Reference proteome</keyword>
<dbReference type="PROSITE" id="PS00141">
    <property type="entry name" value="ASP_PROTEASE"/>
    <property type="match status" value="1"/>
</dbReference>
<gene>
    <name evidence="7" type="primary">PEPE</name>
    <name evidence="7" type="ORF">CGGC5_v010523</name>
</gene>
<feature type="active site" evidence="3">
    <location>
        <position position="84"/>
    </location>
</feature>
<evidence type="ECO:0000313" key="8">
    <source>
        <dbReference type="Proteomes" id="UP000011096"/>
    </source>
</evidence>
<feature type="chain" id="PRO_5029846085" evidence="5">
    <location>
        <begin position="22"/>
        <end position="471"/>
    </location>
</feature>
<dbReference type="GO" id="GO:0004190">
    <property type="term" value="F:aspartic-type endopeptidase activity"/>
    <property type="evidence" value="ECO:0007669"/>
    <property type="project" value="UniProtKB-KW"/>
</dbReference>
<dbReference type="GeneID" id="43611649"/>
<dbReference type="InterPro" id="IPR034164">
    <property type="entry name" value="Pepsin-like_dom"/>
</dbReference>